<gene>
    <name evidence="1" type="ORF">KYD98_10965</name>
</gene>
<proteinExistence type="predicted"/>
<comment type="caution">
    <text evidence="1">The sequence shown here is derived from an EMBL/GenBank/DDBJ whole genome shotgun (WGS) entry which is preliminary data.</text>
</comment>
<dbReference type="EMBL" id="JAHXPT010000008">
    <property type="protein sequence ID" value="MBW6410616.1"/>
    <property type="molecule type" value="Genomic_DNA"/>
</dbReference>
<organism evidence="1 2">
    <name type="scientific">Clostridium weizhouense</name>
    <dbReference type="NCBI Taxonomy" id="2859781"/>
    <lineage>
        <taxon>Bacteria</taxon>
        <taxon>Bacillati</taxon>
        <taxon>Bacillota</taxon>
        <taxon>Clostridia</taxon>
        <taxon>Eubacteriales</taxon>
        <taxon>Clostridiaceae</taxon>
        <taxon>Clostridium</taxon>
    </lineage>
</organism>
<keyword evidence="2" id="KW-1185">Reference proteome</keyword>
<dbReference type="Proteomes" id="UP001519921">
    <property type="component" value="Unassembled WGS sequence"/>
</dbReference>
<accession>A0ABS7APM8</accession>
<dbReference type="RefSeq" id="WP_219780080.1">
    <property type="nucleotide sequence ID" value="NZ_JAHXPT010000008.1"/>
</dbReference>
<evidence type="ECO:0008006" key="3">
    <source>
        <dbReference type="Google" id="ProtNLM"/>
    </source>
</evidence>
<protein>
    <recommendedName>
        <fullName evidence="3">Transposase</fullName>
    </recommendedName>
</protein>
<evidence type="ECO:0000313" key="1">
    <source>
        <dbReference type="EMBL" id="MBW6410616.1"/>
    </source>
</evidence>
<sequence length="89" mass="10609">MNYRTTKKSKFHLLVSAIIKNNTHDKVSKDSLNFSKYFNKIWRFISKALFNNSEYIYDKNTFYSKSCNTCYTVENPIDIQLMSSIRTFL</sequence>
<name>A0ABS7APM8_9CLOT</name>
<reference evidence="1 2" key="1">
    <citation type="submission" date="2021-07" db="EMBL/GenBank/DDBJ databases">
        <title>Clostridium weizhouense sp. nov., an anaerobic bacterium isolated from activated sludge of Petroleum wastewater.</title>
        <authorList>
            <person name="Li Q."/>
        </authorList>
    </citation>
    <scope>NUCLEOTIDE SEQUENCE [LARGE SCALE GENOMIC DNA]</scope>
    <source>
        <strain evidence="1 2">YB-6</strain>
    </source>
</reference>
<evidence type="ECO:0000313" key="2">
    <source>
        <dbReference type="Proteomes" id="UP001519921"/>
    </source>
</evidence>